<dbReference type="PANTHER" id="PTHR15941">
    <property type="entry name" value="MYOZENIN"/>
    <property type="match status" value="1"/>
</dbReference>
<protein>
    <recommendedName>
        <fullName evidence="7">Myozenin 1b</fullName>
    </recommendedName>
</protein>
<feature type="compositionally biased region" description="Basic and acidic residues" evidence="3">
    <location>
        <begin position="154"/>
        <end position="168"/>
    </location>
</feature>
<dbReference type="GO" id="GO:0030018">
    <property type="term" value="C:Z disc"/>
    <property type="evidence" value="ECO:0007669"/>
    <property type="project" value="InterPro"/>
</dbReference>
<dbReference type="Pfam" id="PF05556">
    <property type="entry name" value="Calsarcin"/>
    <property type="match status" value="1"/>
</dbReference>
<dbReference type="GO" id="GO:0015629">
    <property type="term" value="C:actin cytoskeleton"/>
    <property type="evidence" value="ECO:0007669"/>
    <property type="project" value="TreeGrafter"/>
</dbReference>
<feature type="chain" id="PRO_5024405056" description="Myozenin 1b" evidence="4">
    <location>
        <begin position="18"/>
        <end position="293"/>
    </location>
</feature>
<evidence type="ECO:0000256" key="2">
    <source>
        <dbReference type="ARBA" id="ARBA00022553"/>
    </source>
</evidence>
<dbReference type="PANTHER" id="PTHR15941:SF14">
    <property type="entry name" value="MYOZENIN 1 ISOFORM X1"/>
    <property type="match status" value="1"/>
</dbReference>
<comment type="similarity">
    <text evidence="1">Belongs to the myozenin family.</text>
</comment>
<evidence type="ECO:0000256" key="3">
    <source>
        <dbReference type="SAM" id="MobiDB-lite"/>
    </source>
</evidence>
<keyword evidence="4" id="KW-0732">Signal</keyword>
<evidence type="ECO:0000313" key="5">
    <source>
        <dbReference type="EMBL" id="KAB5555740.1"/>
    </source>
</evidence>
<dbReference type="GO" id="GO:0031433">
    <property type="term" value="F:telethonin binding"/>
    <property type="evidence" value="ECO:0007669"/>
    <property type="project" value="TreeGrafter"/>
</dbReference>
<keyword evidence="6" id="KW-1185">Reference proteome</keyword>
<dbReference type="EMBL" id="VFJC01000013">
    <property type="protein sequence ID" value="KAB5555740.1"/>
    <property type="molecule type" value="Genomic_DNA"/>
</dbReference>
<evidence type="ECO:0000256" key="4">
    <source>
        <dbReference type="SAM" id="SignalP"/>
    </source>
</evidence>
<feature type="signal peptide" evidence="4">
    <location>
        <begin position="1"/>
        <end position="17"/>
    </location>
</feature>
<keyword evidence="2" id="KW-0597">Phosphoprotein</keyword>
<dbReference type="InterPro" id="IPR008438">
    <property type="entry name" value="MYOZ"/>
</dbReference>
<evidence type="ECO:0000256" key="1">
    <source>
        <dbReference type="ARBA" id="ARBA00009126"/>
    </source>
</evidence>
<organism evidence="5 6">
    <name type="scientific">Pangasianodon hypophthalmus</name>
    <name type="common">Striped catfish</name>
    <name type="synonym">Helicophagus hypophthalmus</name>
    <dbReference type="NCBI Taxonomy" id="310915"/>
    <lineage>
        <taxon>Eukaryota</taxon>
        <taxon>Metazoa</taxon>
        <taxon>Chordata</taxon>
        <taxon>Craniata</taxon>
        <taxon>Vertebrata</taxon>
        <taxon>Euteleostomi</taxon>
        <taxon>Actinopterygii</taxon>
        <taxon>Neopterygii</taxon>
        <taxon>Teleostei</taxon>
        <taxon>Ostariophysi</taxon>
        <taxon>Siluriformes</taxon>
        <taxon>Pangasiidae</taxon>
        <taxon>Pangasianodon</taxon>
    </lineage>
</organism>
<sequence length="293" mass="32912">MIQFSLFLSVTVPCGEASVRTSSSSPFYIYAWEASAGTLLFSEAIEMPLSGTPAPPNTKKKSSKIITDLSNITQNEEDETEATEFDLGTKIKTPKEVMLEELSLMKGKGSKMFKMRQQRVDKFVISAENLQNLQNLAPPVNSEKTPPKTLPKPEPPKDEVEPETEKEKKSCEYVKTYVSPWERAMKDDDELKATLKPQMPGPHVHKDLPQYKSFNRTALPFGGIDKASHLLTFEIPEIKLGSEEPEQLPVFQCDIDSRPSFNRTPIGWVCSEEPSYIPLTLEPIPFEGETEDL</sequence>
<dbReference type="AlphaFoldDB" id="A0A5N5MKR4"/>
<feature type="region of interest" description="Disordered" evidence="3">
    <location>
        <begin position="134"/>
        <end position="168"/>
    </location>
</feature>
<dbReference type="Proteomes" id="UP000327468">
    <property type="component" value="Chromosome 12"/>
</dbReference>
<proteinExistence type="inferred from homology"/>
<evidence type="ECO:0000313" key="6">
    <source>
        <dbReference type="Proteomes" id="UP000327468"/>
    </source>
</evidence>
<evidence type="ECO:0008006" key="7">
    <source>
        <dbReference type="Google" id="ProtNLM"/>
    </source>
</evidence>
<dbReference type="GO" id="GO:0003779">
    <property type="term" value="F:actin binding"/>
    <property type="evidence" value="ECO:0007669"/>
    <property type="project" value="TreeGrafter"/>
</dbReference>
<reference evidence="5 6" key="1">
    <citation type="submission" date="2019-06" db="EMBL/GenBank/DDBJ databases">
        <title>A chromosome-scale genome assembly of the striped catfish, Pangasianodon hypophthalmus.</title>
        <authorList>
            <person name="Wen M."/>
            <person name="Zahm M."/>
            <person name="Roques C."/>
            <person name="Cabau C."/>
            <person name="Klopp C."/>
            <person name="Donnadieu C."/>
            <person name="Jouanno E."/>
            <person name="Avarre J.-C."/>
            <person name="Campet M."/>
            <person name="Ha T.T.T."/>
            <person name="Dugue R."/>
            <person name="Lampietro C."/>
            <person name="Louis A."/>
            <person name="Herpin A."/>
            <person name="Echchiki A."/>
            <person name="Berthelot C."/>
            <person name="Parey E."/>
            <person name="Roest-Crollius H."/>
            <person name="Braasch I."/>
            <person name="Postlethwait J."/>
            <person name="Bobe J."/>
            <person name="Montfort J."/>
            <person name="Bouchez O."/>
            <person name="Begum T."/>
            <person name="Schartl M."/>
            <person name="Guiguen Y."/>
        </authorList>
    </citation>
    <scope>NUCLEOTIDE SEQUENCE [LARGE SCALE GENOMIC DNA]</scope>
    <source>
        <strain evidence="5 6">Indonesia</strain>
        <tissue evidence="5">Blood</tissue>
    </source>
</reference>
<accession>A0A5N5MKR4</accession>
<gene>
    <name evidence="5" type="ORF">PHYPO_G00037590</name>
</gene>
<comment type="caution">
    <text evidence="5">The sequence shown here is derived from an EMBL/GenBank/DDBJ whole genome shotgun (WGS) entry which is preliminary data.</text>
</comment>
<dbReference type="GO" id="GO:0051373">
    <property type="term" value="F:FATZ binding"/>
    <property type="evidence" value="ECO:0007669"/>
    <property type="project" value="TreeGrafter"/>
</dbReference>
<name>A0A5N5MKR4_PANHP</name>